<evidence type="ECO:0000256" key="10">
    <source>
        <dbReference type="ARBA" id="ARBA00023303"/>
    </source>
</evidence>
<feature type="transmembrane region" description="Helical" evidence="12">
    <location>
        <begin position="145"/>
        <end position="163"/>
    </location>
</feature>
<comment type="subcellular location">
    <subcellularLocation>
        <location evidence="1">Cell membrane</location>
        <topology evidence="1">Multi-pass membrane protein</topology>
    </subcellularLocation>
</comment>
<dbReference type="EMBL" id="JAROKS010000001">
    <property type="protein sequence ID" value="KAK1806744.1"/>
    <property type="molecule type" value="Genomic_DNA"/>
</dbReference>
<dbReference type="GO" id="GO:0005886">
    <property type="term" value="C:plasma membrane"/>
    <property type="evidence" value="ECO:0007669"/>
    <property type="project" value="UniProtKB-SubCell"/>
</dbReference>
<dbReference type="AlphaFoldDB" id="A0AAD8ZWU0"/>
<name>A0AAD8ZWU0_9TELE</name>
<organism evidence="13 14">
    <name type="scientific">Electrophorus voltai</name>
    <dbReference type="NCBI Taxonomy" id="2609070"/>
    <lineage>
        <taxon>Eukaryota</taxon>
        <taxon>Metazoa</taxon>
        <taxon>Chordata</taxon>
        <taxon>Craniata</taxon>
        <taxon>Vertebrata</taxon>
        <taxon>Euteleostomi</taxon>
        <taxon>Actinopterygii</taxon>
        <taxon>Neopterygii</taxon>
        <taxon>Teleostei</taxon>
        <taxon>Ostariophysi</taxon>
        <taxon>Gymnotiformes</taxon>
        <taxon>Gymnotoidei</taxon>
        <taxon>Gymnotidae</taxon>
        <taxon>Electrophorus</taxon>
    </lineage>
</organism>
<dbReference type="GO" id="GO:0015252">
    <property type="term" value="F:proton channel activity"/>
    <property type="evidence" value="ECO:0007669"/>
    <property type="project" value="InterPro"/>
</dbReference>
<evidence type="ECO:0000256" key="2">
    <source>
        <dbReference type="ARBA" id="ARBA00006513"/>
    </source>
</evidence>
<keyword evidence="14" id="KW-1185">Reference proteome</keyword>
<keyword evidence="3" id="KW-0813">Transport</keyword>
<feature type="compositionally biased region" description="Basic and acidic residues" evidence="11">
    <location>
        <begin position="495"/>
        <end position="512"/>
    </location>
</feature>
<feature type="transmembrane region" description="Helical" evidence="12">
    <location>
        <begin position="402"/>
        <end position="425"/>
    </location>
</feature>
<dbReference type="PANTHER" id="PTHR21522">
    <property type="entry name" value="PROTON CHANNEL OTOP"/>
    <property type="match status" value="1"/>
</dbReference>
<evidence type="ECO:0000256" key="9">
    <source>
        <dbReference type="ARBA" id="ARBA00023136"/>
    </source>
</evidence>
<evidence type="ECO:0000256" key="4">
    <source>
        <dbReference type="ARBA" id="ARBA00022475"/>
    </source>
</evidence>
<feature type="region of interest" description="Disordered" evidence="11">
    <location>
        <begin position="487"/>
        <end position="525"/>
    </location>
</feature>
<feature type="compositionally biased region" description="Basic and acidic residues" evidence="11">
    <location>
        <begin position="372"/>
        <end position="391"/>
    </location>
</feature>
<feature type="transmembrane region" description="Helical" evidence="12">
    <location>
        <begin position="38"/>
        <end position="56"/>
    </location>
</feature>
<evidence type="ECO:0000256" key="6">
    <source>
        <dbReference type="ARBA" id="ARBA00022781"/>
    </source>
</evidence>
<evidence type="ECO:0000256" key="7">
    <source>
        <dbReference type="ARBA" id="ARBA00022989"/>
    </source>
</evidence>
<gene>
    <name evidence="13" type="ORF">P4O66_005238</name>
</gene>
<feature type="transmembrane region" description="Helical" evidence="12">
    <location>
        <begin position="569"/>
        <end position="589"/>
    </location>
</feature>
<feature type="transmembrane region" description="Helical" evidence="12">
    <location>
        <begin position="537"/>
        <end position="557"/>
    </location>
</feature>
<dbReference type="Pfam" id="PF03189">
    <property type="entry name" value="Otopetrin"/>
    <property type="match status" value="3"/>
</dbReference>
<keyword evidence="6" id="KW-0375">Hydrogen ion transport</keyword>
<comment type="similarity">
    <text evidence="2">Belongs to the otopetrin family.</text>
</comment>
<feature type="transmembrane region" description="Helical" evidence="12">
    <location>
        <begin position="437"/>
        <end position="458"/>
    </location>
</feature>
<keyword evidence="5 12" id="KW-0812">Transmembrane</keyword>
<evidence type="ECO:0000313" key="14">
    <source>
        <dbReference type="Proteomes" id="UP001239994"/>
    </source>
</evidence>
<accession>A0AAD8ZWU0</accession>
<sequence>MQVECGGLESVEVEKVEAKVSDQEVGHAPQWVPIGRRLISGLLGLNVVLLGAALVAEEAFTPLWLQQQEPEVFVMVLMGLSLVWMVWYLLWGQKQPGPPPHTDHHAGSATIKAVLMLFAVLSLLLCVFWMGYYLLLRECQPLSKVVSPFMQAPFFILQTYLLWAHSKDCIHKHKVLTRCGLMVTLCADGLLWLCAVTADSIHMVIELEWQGEDCSNITLSLPAPGGWNGLGCCCYGDTLCASFQKGYEILYPFNMEFTLLAACMLYVMWKNVGRHTSSVHTEHVQETLLRSVWREGVQYSSLVGLLVLLSGVTMFVLYHMWIDQKAKRLQALMLFYSFHLGLLPIMALSSLIGTLVQKQKGKERGRHLGVSDQREGQTGEQRPASRLEEQGGSKNPTQSLDVTLLLGTAIGQLGLSYLTLVASLALGPSGILGSLDLSYSLLSLVELVLQNVFIVKALHLHTQLHIKPHRLVHSDGYLRTHSSLKAKEDQEENLQAEKKVDEAQKHELEGKNDTSMTPTGRGKYSTNHLKRRVTKEICAFLILSNITQLWVISAFGAHPELKSGMGKQFFGYSVWFVLVNLSQPLTVFYRMHSVGALMELLISA</sequence>
<evidence type="ECO:0000313" key="13">
    <source>
        <dbReference type="EMBL" id="KAK1806744.1"/>
    </source>
</evidence>
<evidence type="ECO:0000256" key="5">
    <source>
        <dbReference type="ARBA" id="ARBA00022692"/>
    </source>
</evidence>
<protein>
    <recommendedName>
        <fullName evidence="15">Otopetrin 3</fullName>
    </recommendedName>
</protein>
<reference evidence="13" key="1">
    <citation type="submission" date="2023-03" db="EMBL/GenBank/DDBJ databases">
        <title>Electrophorus voltai genome.</title>
        <authorList>
            <person name="Bian C."/>
        </authorList>
    </citation>
    <scope>NUCLEOTIDE SEQUENCE</scope>
    <source>
        <strain evidence="13">CB-2022</strain>
        <tissue evidence="13">Muscle</tissue>
    </source>
</reference>
<keyword evidence="8" id="KW-0406">Ion transport</keyword>
<evidence type="ECO:0000256" key="11">
    <source>
        <dbReference type="SAM" id="MobiDB-lite"/>
    </source>
</evidence>
<evidence type="ECO:0000256" key="12">
    <source>
        <dbReference type="SAM" id="Phobius"/>
    </source>
</evidence>
<keyword evidence="4" id="KW-1003">Cell membrane</keyword>
<feature type="transmembrane region" description="Helical" evidence="12">
    <location>
        <begin position="72"/>
        <end position="92"/>
    </location>
</feature>
<evidence type="ECO:0008006" key="15">
    <source>
        <dbReference type="Google" id="ProtNLM"/>
    </source>
</evidence>
<evidence type="ECO:0000256" key="8">
    <source>
        <dbReference type="ARBA" id="ARBA00023065"/>
    </source>
</evidence>
<comment type="caution">
    <text evidence="13">The sequence shown here is derived from an EMBL/GenBank/DDBJ whole genome shotgun (WGS) entry which is preliminary data.</text>
</comment>
<proteinExistence type="inferred from homology"/>
<feature type="region of interest" description="Disordered" evidence="11">
    <location>
        <begin position="363"/>
        <end position="396"/>
    </location>
</feature>
<evidence type="ECO:0000256" key="3">
    <source>
        <dbReference type="ARBA" id="ARBA00022448"/>
    </source>
</evidence>
<feature type="transmembrane region" description="Helical" evidence="12">
    <location>
        <begin position="333"/>
        <end position="356"/>
    </location>
</feature>
<feature type="transmembrane region" description="Helical" evidence="12">
    <location>
        <begin position="299"/>
        <end position="321"/>
    </location>
</feature>
<dbReference type="PANTHER" id="PTHR21522:SF36">
    <property type="entry name" value="PROTON CHANNEL OTOP3"/>
    <property type="match status" value="1"/>
</dbReference>
<feature type="transmembrane region" description="Helical" evidence="12">
    <location>
        <begin position="113"/>
        <end position="133"/>
    </location>
</feature>
<keyword evidence="9 12" id="KW-0472">Membrane</keyword>
<dbReference type="Proteomes" id="UP001239994">
    <property type="component" value="Unassembled WGS sequence"/>
</dbReference>
<keyword evidence="7 12" id="KW-1133">Transmembrane helix</keyword>
<evidence type="ECO:0000256" key="1">
    <source>
        <dbReference type="ARBA" id="ARBA00004651"/>
    </source>
</evidence>
<keyword evidence="10" id="KW-0407">Ion channel</keyword>
<dbReference type="InterPro" id="IPR004878">
    <property type="entry name" value="Otopetrin"/>
</dbReference>